<feature type="transmembrane region" description="Helical" evidence="6">
    <location>
        <begin position="18"/>
        <end position="38"/>
    </location>
</feature>
<dbReference type="GO" id="GO:0005886">
    <property type="term" value="C:plasma membrane"/>
    <property type="evidence" value="ECO:0007669"/>
    <property type="project" value="UniProtKB-SubCell"/>
</dbReference>
<dbReference type="InterPro" id="IPR027379">
    <property type="entry name" value="CLS_N"/>
</dbReference>
<comment type="subcellular location">
    <subcellularLocation>
        <location evidence="1">Cell membrane</location>
        <topology evidence="1">Multi-pass membrane protein</topology>
    </subcellularLocation>
</comment>
<reference evidence="8 9" key="1">
    <citation type="journal article" date="2008" name="Chem. Biol. Interact.">
        <title>Extending the Bacillus cereus group genomics to putative food-borne pathogens of different toxicity.</title>
        <authorList>
            <person name="Lapidus A."/>
            <person name="Goltsman E."/>
            <person name="Auger S."/>
            <person name="Galleron N."/>
            <person name="Segurens B."/>
            <person name="Dossat C."/>
            <person name="Land M.L."/>
            <person name="Broussolle V."/>
            <person name="Brillard J."/>
            <person name="Guinebretiere M.H."/>
            <person name="Sanchis V."/>
            <person name="Nguen-The C."/>
            <person name="Lereclus D."/>
            <person name="Richardson P."/>
            <person name="Wincker P."/>
            <person name="Weissenbach J."/>
            <person name="Ehrlich S.D."/>
            <person name="Sorokin A."/>
        </authorList>
    </citation>
    <scope>NUCLEOTIDE SEQUENCE [LARGE SCALE GENOMIC DNA]</scope>
    <source>
        <strain evidence="9">DSM 22905 / CIP 110041 / 391-98 / NVH 391-98</strain>
    </source>
</reference>
<name>A7GPI8_BACCN</name>
<evidence type="ECO:0000256" key="5">
    <source>
        <dbReference type="ARBA" id="ARBA00023136"/>
    </source>
</evidence>
<keyword evidence="5 6" id="KW-0472">Membrane</keyword>
<dbReference type="RefSeq" id="WP_012094235.1">
    <property type="nucleotide sequence ID" value="NC_009674.1"/>
</dbReference>
<dbReference type="Proteomes" id="UP000002300">
    <property type="component" value="Chromosome"/>
</dbReference>
<evidence type="ECO:0000256" key="1">
    <source>
        <dbReference type="ARBA" id="ARBA00004651"/>
    </source>
</evidence>
<keyword evidence="4 6" id="KW-1133">Transmembrane helix</keyword>
<protein>
    <recommendedName>
        <fullName evidence="7">Cardiolipin synthase N-terminal domain-containing protein</fullName>
    </recommendedName>
</protein>
<evidence type="ECO:0000313" key="9">
    <source>
        <dbReference type="Proteomes" id="UP000002300"/>
    </source>
</evidence>
<keyword evidence="2" id="KW-1003">Cell membrane</keyword>
<gene>
    <name evidence="8" type="ordered locus">Bcer98_1745</name>
</gene>
<organism evidence="8 9">
    <name type="scientific">Bacillus cytotoxicus (strain DSM 22905 / CIP 110041 / 391-98 / NVH 391-98)</name>
    <dbReference type="NCBI Taxonomy" id="315749"/>
    <lineage>
        <taxon>Bacteria</taxon>
        <taxon>Bacillati</taxon>
        <taxon>Bacillota</taxon>
        <taxon>Bacilli</taxon>
        <taxon>Bacillales</taxon>
        <taxon>Bacillaceae</taxon>
        <taxon>Bacillus</taxon>
        <taxon>Bacillus cereus group</taxon>
    </lineage>
</organism>
<dbReference type="HOGENOM" id="CLU_176001_3_0_9"/>
<accession>A7GPI8</accession>
<proteinExistence type="predicted"/>
<keyword evidence="9" id="KW-1185">Reference proteome</keyword>
<evidence type="ECO:0000259" key="7">
    <source>
        <dbReference type="Pfam" id="PF13396"/>
    </source>
</evidence>
<dbReference type="KEGG" id="bcy:Bcer98_1745"/>
<dbReference type="STRING" id="315749.Bcer98_1745"/>
<dbReference type="Pfam" id="PF13396">
    <property type="entry name" value="PLDc_N"/>
    <property type="match status" value="1"/>
</dbReference>
<evidence type="ECO:0000313" key="8">
    <source>
        <dbReference type="EMBL" id="ABS22046.1"/>
    </source>
</evidence>
<evidence type="ECO:0000256" key="6">
    <source>
        <dbReference type="SAM" id="Phobius"/>
    </source>
</evidence>
<keyword evidence="3 6" id="KW-0812">Transmembrane</keyword>
<feature type="transmembrane region" description="Helical" evidence="6">
    <location>
        <begin position="45"/>
        <end position="68"/>
    </location>
</feature>
<dbReference type="AlphaFoldDB" id="A7GPI8"/>
<dbReference type="OrthoDB" id="3243324at2"/>
<evidence type="ECO:0000256" key="4">
    <source>
        <dbReference type="ARBA" id="ARBA00022989"/>
    </source>
</evidence>
<sequence length="79" mass="9210">MTEEVANLFGISLELAKLILPLLFVHFFLALIALVDLIKNWKARIVPFLWIIVVVVFSFIGPVLYFIIGRKRKYENGYR</sequence>
<evidence type="ECO:0000256" key="3">
    <source>
        <dbReference type="ARBA" id="ARBA00022692"/>
    </source>
</evidence>
<dbReference type="GeneID" id="33897066"/>
<evidence type="ECO:0000256" key="2">
    <source>
        <dbReference type="ARBA" id="ARBA00022475"/>
    </source>
</evidence>
<dbReference type="EMBL" id="CP000764">
    <property type="protein sequence ID" value="ABS22046.1"/>
    <property type="molecule type" value="Genomic_DNA"/>
</dbReference>
<feature type="domain" description="Cardiolipin synthase N-terminal" evidence="7">
    <location>
        <begin position="29"/>
        <end position="70"/>
    </location>
</feature>